<comment type="caution">
    <text evidence="1">The sequence shown here is derived from an EMBL/GenBank/DDBJ whole genome shotgun (WGS) entry which is preliminary data.</text>
</comment>
<dbReference type="Proteomes" id="UP000559182">
    <property type="component" value="Unassembled WGS sequence"/>
</dbReference>
<dbReference type="EMBL" id="JACHVQ010000001">
    <property type="protein sequence ID" value="MBB2892146.1"/>
    <property type="molecule type" value="Genomic_DNA"/>
</dbReference>
<evidence type="ECO:0000313" key="2">
    <source>
        <dbReference type="Proteomes" id="UP000559182"/>
    </source>
</evidence>
<evidence type="ECO:0000313" key="1">
    <source>
        <dbReference type="EMBL" id="MBB2892146.1"/>
    </source>
</evidence>
<sequence length="266" mass="29061">MSVADCLGLTPNSELLAQADQEWPTWCEQHPKLSVATDATTMRSWLRQHATEEGDQLLLCLAQLAATDGGNDLAAAAALAWALMPGVCSLANRLGTLAREIDQVVAGQLWLEVRTFPWRRLTKVSANILLNTRAGVLRECGAHSQLERTDPTWSRTSPVDPSRWFWMEGPSDPNEAAAEELLQLLEWACDHDVITPDDRSLLLCLVEAADRTAINRTGRSGAGLMANGLNQEVATQLGISVRTLRRRTRRSIDALTDACGHGKAMA</sequence>
<dbReference type="AlphaFoldDB" id="A0A839N924"/>
<accession>A0A839N924</accession>
<protein>
    <submittedName>
        <fullName evidence="1">Uncharacterized protein</fullName>
    </submittedName>
</protein>
<reference evidence="1 2" key="1">
    <citation type="submission" date="2020-08" db="EMBL/GenBank/DDBJ databases">
        <title>Sequencing the genomes of 1000 actinobacteria strains.</title>
        <authorList>
            <person name="Klenk H.-P."/>
        </authorList>
    </citation>
    <scope>NUCLEOTIDE SEQUENCE [LARGE SCALE GENOMIC DNA]</scope>
    <source>
        <strain evidence="1 2">DSM 105369</strain>
    </source>
</reference>
<name>A0A839N924_9MICO</name>
<dbReference type="RefSeq" id="WP_183320298.1">
    <property type="nucleotide sequence ID" value="NZ_JACHVQ010000001.1"/>
</dbReference>
<organism evidence="1 2">
    <name type="scientific">Flexivirga oryzae</name>
    <dbReference type="NCBI Taxonomy" id="1794944"/>
    <lineage>
        <taxon>Bacteria</taxon>
        <taxon>Bacillati</taxon>
        <taxon>Actinomycetota</taxon>
        <taxon>Actinomycetes</taxon>
        <taxon>Micrococcales</taxon>
        <taxon>Dermacoccaceae</taxon>
        <taxon>Flexivirga</taxon>
    </lineage>
</organism>
<gene>
    <name evidence="1" type="ORF">FHU39_002130</name>
</gene>
<proteinExistence type="predicted"/>
<keyword evidence="2" id="KW-1185">Reference proteome</keyword>